<evidence type="ECO:0000313" key="1">
    <source>
        <dbReference type="EMBL" id="GAI30341.1"/>
    </source>
</evidence>
<accession>X1NJE6</accession>
<dbReference type="Gene3D" id="3.40.50.720">
    <property type="entry name" value="NAD(P)-binding Rossmann-like Domain"/>
    <property type="match status" value="1"/>
</dbReference>
<organism evidence="1">
    <name type="scientific">marine sediment metagenome</name>
    <dbReference type="NCBI Taxonomy" id="412755"/>
    <lineage>
        <taxon>unclassified sequences</taxon>
        <taxon>metagenomes</taxon>
        <taxon>ecological metagenomes</taxon>
    </lineage>
</organism>
<dbReference type="AlphaFoldDB" id="X1NJE6"/>
<name>X1NJE6_9ZZZZ</name>
<comment type="caution">
    <text evidence="1">The sequence shown here is derived from an EMBL/GenBank/DDBJ whole genome shotgun (WGS) entry which is preliminary data.</text>
</comment>
<gene>
    <name evidence="1" type="ORF">S06H3_26631</name>
</gene>
<feature type="non-terminal residue" evidence="1">
    <location>
        <position position="62"/>
    </location>
</feature>
<dbReference type="InterPro" id="IPR036291">
    <property type="entry name" value="NAD(P)-bd_dom_sf"/>
</dbReference>
<reference evidence="1" key="1">
    <citation type="journal article" date="2014" name="Front. Microbiol.">
        <title>High frequency of phylogenetically diverse reductive dehalogenase-homologous genes in deep subseafloor sedimentary metagenomes.</title>
        <authorList>
            <person name="Kawai M."/>
            <person name="Futagami T."/>
            <person name="Toyoda A."/>
            <person name="Takaki Y."/>
            <person name="Nishi S."/>
            <person name="Hori S."/>
            <person name="Arai W."/>
            <person name="Tsubouchi T."/>
            <person name="Morono Y."/>
            <person name="Uchiyama I."/>
            <person name="Ito T."/>
            <person name="Fujiyama A."/>
            <person name="Inagaki F."/>
            <person name="Takami H."/>
        </authorList>
    </citation>
    <scope>NUCLEOTIDE SEQUENCE</scope>
    <source>
        <strain evidence="1">Expedition CK06-06</strain>
    </source>
</reference>
<evidence type="ECO:0008006" key="2">
    <source>
        <dbReference type="Google" id="ProtNLM"/>
    </source>
</evidence>
<dbReference type="EMBL" id="BARV01015408">
    <property type="protein sequence ID" value="GAI30341.1"/>
    <property type="molecule type" value="Genomic_DNA"/>
</dbReference>
<protein>
    <recommendedName>
        <fullName evidence="2">Gfo/Idh/MocA-like oxidoreductase N-terminal domain-containing protein</fullName>
    </recommendedName>
</protein>
<proteinExistence type="predicted"/>
<sequence>MGALYKMSEGKLKTAVLGLNDQGRLLLEVASQIDYFEIAAVADKDTKLAESIAAEYECTAYD</sequence>
<dbReference type="SUPFAM" id="SSF51735">
    <property type="entry name" value="NAD(P)-binding Rossmann-fold domains"/>
    <property type="match status" value="1"/>
</dbReference>